<gene>
    <name evidence="15" type="ORF">SO802_022377</name>
</gene>
<dbReference type="PANTHER" id="PTHR48010">
    <property type="entry name" value="OS05G0588300 PROTEIN"/>
    <property type="match status" value="1"/>
</dbReference>
<dbReference type="Gene3D" id="1.10.510.10">
    <property type="entry name" value="Transferase(Phosphotransferase) domain 1"/>
    <property type="match status" value="1"/>
</dbReference>
<comment type="subcellular location">
    <subcellularLocation>
        <location evidence="2">Membrane</location>
    </subcellularLocation>
    <subcellularLocation>
        <location evidence="1">Secreted</location>
        <location evidence="1">Cell wall</location>
    </subcellularLocation>
</comment>
<feature type="transmembrane region" description="Helical" evidence="12">
    <location>
        <begin position="235"/>
        <end position="257"/>
    </location>
</feature>
<dbReference type="SMART" id="SM00369">
    <property type="entry name" value="LRR_TYP"/>
    <property type="match status" value="3"/>
</dbReference>
<evidence type="ECO:0000256" key="4">
    <source>
        <dbReference type="ARBA" id="ARBA00022614"/>
    </source>
</evidence>
<reference evidence="15 16" key="1">
    <citation type="submission" date="2024-01" db="EMBL/GenBank/DDBJ databases">
        <title>A telomere-to-telomere, gap-free genome of sweet tea (Lithocarpus litseifolius).</title>
        <authorList>
            <person name="Zhou J."/>
        </authorList>
    </citation>
    <scope>NUCLEOTIDE SEQUENCE [LARGE SCALE GENOMIC DNA]</scope>
    <source>
        <strain evidence="15">Zhou-2022a</strain>
        <tissue evidence="15">Leaf</tissue>
    </source>
</reference>
<dbReference type="Gene3D" id="3.80.10.10">
    <property type="entry name" value="Ribonuclease Inhibitor"/>
    <property type="match status" value="5"/>
</dbReference>
<dbReference type="GO" id="GO:0005524">
    <property type="term" value="F:ATP binding"/>
    <property type="evidence" value="ECO:0007669"/>
    <property type="project" value="InterPro"/>
</dbReference>
<feature type="non-terminal residue" evidence="15">
    <location>
        <position position="1318"/>
    </location>
</feature>
<feature type="transmembrane region" description="Helical" evidence="12">
    <location>
        <begin position="613"/>
        <end position="634"/>
    </location>
</feature>
<dbReference type="SUPFAM" id="SSF52058">
    <property type="entry name" value="L domain-like"/>
    <property type="match status" value="3"/>
</dbReference>
<comment type="caution">
    <text evidence="15">The sequence shown here is derived from an EMBL/GenBank/DDBJ whole genome shotgun (WGS) entry which is preliminary data.</text>
</comment>
<dbReference type="InterPro" id="IPR001611">
    <property type="entry name" value="Leu-rich_rpt"/>
</dbReference>
<evidence type="ECO:0000256" key="3">
    <source>
        <dbReference type="ARBA" id="ARBA00022512"/>
    </source>
</evidence>
<dbReference type="Proteomes" id="UP001459277">
    <property type="component" value="Unassembled WGS sequence"/>
</dbReference>
<evidence type="ECO:0000256" key="5">
    <source>
        <dbReference type="ARBA" id="ARBA00022692"/>
    </source>
</evidence>
<proteinExistence type="inferred from homology"/>
<name>A0AAW2CIQ9_9ROSI</name>
<sequence length="1318" mass="147537">MVLNARALVLLHILVWSLPVTFSQSSGILSDISCLKSIRDSLEDPLNHIATSWTFNNPTEGSICGYVGVNCWYTFEKRVRGVRLANMGLKGKFPRGLVDCSGLTDLDLSGNVISGSIPHDINEILPNLEVLNLSNNNLSGEIPSSMGDYFYLEVVKLNNNRLSGQIPQQLSELHMLRIFSVANNLLSGPVPDFRFVSTDTITPESYENNSGLCGEPLDGCKHRWAFFEVSFRSGFVIGFLVFAFSYTAFFTYYFNLWGRSKKRKQMMPTKTTVLKECKTNKDKQIDQLIRMPTKALYKEESIQVSKLVRMSLAELSEATANFNTSNVIGLGKIGMMYKGVLSNGLPHAIKRLHNSQSLEKQFVSELLALGRLKHNNIVPLLGYCIERKEKLLVYKYISKGNLYDWLHAAKGKDKILEWPLRIKIAMGIATGLVWLHHKCNFRVVHLTLCSNSILLDQNFEPKISNFGGSIISNFGGEMFKNPRGNNIFIGSDVWELGYVKKDVYDFGILLLELIIGKESIEINNYANNSNGNLVDWIAHLLTSSSDLYNVIDESLIGRGYEDEIFELLRIAYTCLQLFPSQRPTTLELYNTIRIFGEKYCLTSDSKILRQSEIATASTLLLSALFCIIFVWSFLEISNGVQSDIDCLKSIKHSLEDPYGYLSSWNFNNNTEGFICKFTGVTCWHDEDNKVLEIRLSNVGLRGQFPGGIKNCTSLTGLDLSDNKLSGPLPFEIAKLVPFVTSLNLSSNKFSGKIPKSFANCSYLNRLLLDRNQLTGEIPPELAQLSRMKQFNVSNNMLSGAVPAFGNANPYGYLSTSWNFDNNTEGFICKFTGVQCWHPDENKVLNIILSDMGLRGRFPRGIKNCTSLTGLDLSNNELSGPLPFDISWLVRFLTTLDLSSNKFSGEIPVNLSNCTYLNVLKLDHNHLTGEIPPELGHLDRMKEFSVSNNMLSGDDIDCLKSIKDSLEDPYGYIEDWKFNNNTDEGFICKFTGVECWHPDENRVLNIQLSDMGLRGQFPRGIEHCTRLTGLDLSNNSFSGPLPFDIAELVPCVTTLNLSSNNFSGEIPKSIVNCTYLNVLTLDNNRLTGEIPELGLLVRLKQFNVSNNMLSGVVPDFGNASCTAESFANNMKLCSICNYVGVTCLNPAENRVHGIVLVNMGLKGEFPRGIEDCKELVNLDLSGNEISGSIPSSIENCSYLEVLKLDNNKLTGQVSQQLSQLKNLRIFSVANNLLSGPVPEFVNINITRESYVNNSGLCGGPLEYCKKHRWEFEVSFRSGFVVGFVFTATLYTPFFMYYINLRVGLKKKNHNKTMSTTKMT</sequence>
<dbReference type="FunFam" id="3.80.10.10:FF:000041">
    <property type="entry name" value="LRR receptor-like serine/threonine-protein kinase ERECTA"/>
    <property type="match status" value="1"/>
</dbReference>
<keyword evidence="3" id="KW-0964">Secreted</keyword>
<dbReference type="GO" id="GO:0004672">
    <property type="term" value="F:protein kinase activity"/>
    <property type="evidence" value="ECO:0007669"/>
    <property type="project" value="InterPro"/>
</dbReference>
<comment type="similarity">
    <text evidence="11">Belongs to the polygalacturonase-inhibiting protein family.</text>
</comment>
<feature type="chain" id="PRO_5043407967" description="Protein kinase domain-containing protein" evidence="13">
    <location>
        <begin position="24"/>
        <end position="1318"/>
    </location>
</feature>
<keyword evidence="8 12" id="KW-1133">Transmembrane helix</keyword>
<dbReference type="InterPro" id="IPR013210">
    <property type="entry name" value="LRR_N_plant-typ"/>
</dbReference>
<dbReference type="SUPFAM" id="SSF56112">
    <property type="entry name" value="Protein kinase-like (PK-like)"/>
    <property type="match status" value="1"/>
</dbReference>
<accession>A0AAW2CIQ9</accession>
<evidence type="ECO:0000256" key="12">
    <source>
        <dbReference type="SAM" id="Phobius"/>
    </source>
</evidence>
<evidence type="ECO:0000256" key="2">
    <source>
        <dbReference type="ARBA" id="ARBA00004370"/>
    </source>
</evidence>
<keyword evidence="6 13" id="KW-0732">Signal</keyword>
<keyword evidence="10" id="KW-0325">Glycoprotein</keyword>
<evidence type="ECO:0000256" key="10">
    <source>
        <dbReference type="ARBA" id="ARBA00023180"/>
    </source>
</evidence>
<keyword evidence="4" id="KW-0433">Leucine-rich repeat</keyword>
<dbReference type="GO" id="GO:0016020">
    <property type="term" value="C:membrane"/>
    <property type="evidence" value="ECO:0007669"/>
    <property type="project" value="UniProtKB-SubCell"/>
</dbReference>
<dbReference type="PRINTS" id="PR00019">
    <property type="entry name" value="LEURICHRPT"/>
</dbReference>
<keyword evidence="16" id="KW-1185">Reference proteome</keyword>
<feature type="domain" description="Protein kinase" evidence="14">
    <location>
        <begin position="322"/>
        <end position="595"/>
    </location>
</feature>
<evidence type="ECO:0000313" key="15">
    <source>
        <dbReference type="EMBL" id="KAK9997691.1"/>
    </source>
</evidence>
<dbReference type="PANTHER" id="PTHR48010:SF58">
    <property type="entry name" value="RECEPTOR PROTEIN KINASE-LIKE PROTEIN ZAR1"/>
    <property type="match status" value="1"/>
</dbReference>
<dbReference type="FunFam" id="3.80.10.10:FF:000400">
    <property type="entry name" value="Nuclear pore complex protein NUP107"/>
    <property type="match status" value="4"/>
</dbReference>
<evidence type="ECO:0000313" key="16">
    <source>
        <dbReference type="Proteomes" id="UP001459277"/>
    </source>
</evidence>
<feature type="transmembrane region" description="Helical" evidence="12">
    <location>
        <begin position="1277"/>
        <end position="1297"/>
    </location>
</feature>
<organism evidence="15 16">
    <name type="scientific">Lithocarpus litseifolius</name>
    <dbReference type="NCBI Taxonomy" id="425828"/>
    <lineage>
        <taxon>Eukaryota</taxon>
        <taxon>Viridiplantae</taxon>
        <taxon>Streptophyta</taxon>
        <taxon>Embryophyta</taxon>
        <taxon>Tracheophyta</taxon>
        <taxon>Spermatophyta</taxon>
        <taxon>Magnoliopsida</taxon>
        <taxon>eudicotyledons</taxon>
        <taxon>Gunneridae</taxon>
        <taxon>Pentapetalae</taxon>
        <taxon>rosids</taxon>
        <taxon>fabids</taxon>
        <taxon>Fagales</taxon>
        <taxon>Fagaceae</taxon>
        <taxon>Lithocarpus</taxon>
    </lineage>
</organism>
<evidence type="ECO:0000256" key="6">
    <source>
        <dbReference type="ARBA" id="ARBA00022729"/>
    </source>
</evidence>
<dbReference type="PROSITE" id="PS51450">
    <property type="entry name" value="LRR"/>
    <property type="match status" value="1"/>
</dbReference>
<dbReference type="Gene3D" id="3.30.200.20">
    <property type="entry name" value="Phosphorylase Kinase, domain 1"/>
    <property type="match status" value="1"/>
</dbReference>
<dbReference type="Pfam" id="PF07714">
    <property type="entry name" value="PK_Tyr_Ser-Thr"/>
    <property type="match status" value="1"/>
</dbReference>
<dbReference type="Pfam" id="PF08263">
    <property type="entry name" value="LRRNT_2"/>
    <property type="match status" value="4"/>
</dbReference>
<dbReference type="PROSITE" id="PS50011">
    <property type="entry name" value="PROTEIN_KINASE_DOM"/>
    <property type="match status" value="1"/>
</dbReference>
<evidence type="ECO:0000256" key="7">
    <source>
        <dbReference type="ARBA" id="ARBA00022737"/>
    </source>
</evidence>
<protein>
    <recommendedName>
        <fullName evidence="14">Protein kinase domain-containing protein</fullName>
    </recommendedName>
</protein>
<evidence type="ECO:0000256" key="8">
    <source>
        <dbReference type="ARBA" id="ARBA00022989"/>
    </source>
</evidence>
<keyword evidence="9 12" id="KW-0472">Membrane</keyword>
<evidence type="ECO:0000256" key="1">
    <source>
        <dbReference type="ARBA" id="ARBA00004191"/>
    </source>
</evidence>
<dbReference type="InterPro" id="IPR000719">
    <property type="entry name" value="Prot_kinase_dom"/>
</dbReference>
<dbReference type="InterPro" id="IPR032675">
    <property type="entry name" value="LRR_dom_sf"/>
</dbReference>
<dbReference type="EMBL" id="JAZDWU010000007">
    <property type="protein sequence ID" value="KAK9997691.1"/>
    <property type="molecule type" value="Genomic_DNA"/>
</dbReference>
<keyword evidence="5 12" id="KW-0812">Transmembrane</keyword>
<keyword evidence="7" id="KW-0677">Repeat</keyword>
<feature type="signal peptide" evidence="13">
    <location>
        <begin position="1"/>
        <end position="23"/>
    </location>
</feature>
<dbReference type="InterPro" id="IPR011009">
    <property type="entry name" value="Kinase-like_dom_sf"/>
</dbReference>
<evidence type="ECO:0000256" key="13">
    <source>
        <dbReference type="SAM" id="SignalP"/>
    </source>
</evidence>
<keyword evidence="3" id="KW-0134">Cell wall</keyword>
<evidence type="ECO:0000256" key="11">
    <source>
        <dbReference type="ARBA" id="ARBA00038043"/>
    </source>
</evidence>
<dbReference type="Pfam" id="PF00560">
    <property type="entry name" value="LRR_1"/>
    <property type="match status" value="10"/>
</dbReference>
<evidence type="ECO:0000259" key="14">
    <source>
        <dbReference type="PROSITE" id="PS50011"/>
    </source>
</evidence>
<dbReference type="InterPro" id="IPR050994">
    <property type="entry name" value="At_inactive_RLKs"/>
</dbReference>
<dbReference type="InterPro" id="IPR003591">
    <property type="entry name" value="Leu-rich_rpt_typical-subtyp"/>
</dbReference>
<evidence type="ECO:0000256" key="9">
    <source>
        <dbReference type="ARBA" id="ARBA00023136"/>
    </source>
</evidence>
<dbReference type="InterPro" id="IPR001245">
    <property type="entry name" value="Ser-Thr/Tyr_kinase_cat_dom"/>
</dbReference>